<dbReference type="InterPro" id="IPR017853">
    <property type="entry name" value="GH"/>
</dbReference>
<keyword evidence="6" id="KW-0732">Signal</keyword>
<gene>
    <name evidence="7" type="ORF">JCM16418_378</name>
</gene>
<evidence type="ECO:0000313" key="7">
    <source>
        <dbReference type="EMBL" id="GAF06423.1"/>
    </source>
</evidence>
<evidence type="ECO:0000256" key="6">
    <source>
        <dbReference type="RuleBase" id="RU361192"/>
    </source>
</evidence>
<dbReference type="SUPFAM" id="SSF51445">
    <property type="entry name" value="(Trans)glycosidases"/>
    <property type="match status" value="1"/>
</dbReference>
<name>W7YFW2_9BACL</name>
<evidence type="ECO:0000256" key="2">
    <source>
        <dbReference type="ARBA" id="ARBA00010687"/>
    </source>
</evidence>
<dbReference type="Proteomes" id="UP000019364">
    <property type="component" value="Unassembled WGS sequence"/>
</dbReference>
<feature type="chain" id="PRO_5005151373" description="Arabinogalactan endo-beta-1,4-galactanase" evidence="6">
    <location>
        <begin position="25"/>
        <end position="344"/>
    </location>
</feature>
<dbReference type="eggNOG" id="COG3867">
    <property type="taxonomic scope" value="Bacteria"/>
</dbReference>
<evidence type="ECO:0000256" key="3">
    <source>
        <dbReference type="ARBA" id="ARBA00012556"/>
    </source>
</evidence>
<comment type="caution">
    <text evidence="7">The sequence shown here is derived from an EMBL/GenBank/DDBJ whole genome shotgun (WGS) entry which is preliminary data.</text>
</comment>
<comment type="catalytic activity">
    <reaction evidence="1 6">
        <text>The enzyme specifically hydrolyzes (1-&gt;4)-beta-D-galactosidic linkages in type I arabinogalactans.</text>
        <dbReference type="EC" id="3.2.1.89"/>
    </reaction>
</comment>
<sequence>MYKKKLALMLSMILCISFMSGYKAMPFQLNKAEAAATFAKGADVSWLSEMESYNWSFYNSNGTKQDLLQILKDKGMDSVRLRVWVNPSLNFSNKADVVKQAVRAKKMGLRIMIDFHYSDTWADPGKQAKPAAWSSKSLAELNQAVYDHTYDVLNTLKSNGVTAEWVQVGNETNDGMLWQDGKASSNMKNFAQLITSGYKAVKAVNSSSKVIVHLSNGYDNSLFRWMFDGLSANGAKYDVIGMSLYPSQTDWSTLDTQALANMNDMVARYGKEVMVCEVGMDVTAPAQAKSFLTDIIAKTKSVSGGKGLGVFYWEPESYGTWYEYTKGAFDSSGKPTAALDAFKN</sequence>
<proteinExistence type="inferred from homology"/>
<evidence type="ECO:0000256" key="1">
    <source>
        <dbReference type="ARBA" id="ARBA00001695"/>
    </source>
</evidence>
<dbReference type="GO" id="GO:0045490">
    <property type="term" value="P:pectin catabolic process"/>
    <property type="evidence" value="ECO:0007669"/>
    <property type="project" value="TreeGrafter"/>
</dbReference>
<protein>
    <recommendedName>
        <fullName evidence="3 6">Arabinogalactan endo-beta-1,4-galactanase</fullName>
        <ecNumber evidence="3 6">3.2.1.89</ecNumber>
    </recommendedName>
</protein>
<dbReference type="GO" id="GO:0031218">
    <property type="term" value="F:arabinogalactan endo-1,4-beta-galactosidase activity"/>
    <property type="evidence" value="ECO:0007669"/>
    <property type="project" value="UniProtKB-EC"/>
</dbReference>
<evidence type="ECO:0000313" key="8">
    <source>
        <dbReference type="Proteomes" id="UP000019364"/>
    </source>
</evidence>
<dbReference type="AlphaFoldDB" id="W7YFW2"/>
<dbReference type="PANTHER" id="PTHR34983:SF1">
    <property type="entry name" value="ARABINOGALACTAN ENDO-BETA-1,4-GALACTANASE A"/>
    <property type="match status" value="1"/>
</dbReference>
<feature type="signal peptide" evidence="6">
    <location>
        <begin position="1"/>
        <end position="24"/>
    </location>
</feature>
<evidence type="ECO:0000256" key="4">
    <source>
        <dbReference type="ARBA" id="ARBA00022801"/>
    </source>
</evidence>
<dbReference type="PANTHER" id="PTHR34983">
    <property type="entry name" value="ARABINOGALACTAN ENDO-BETA-1,4-GALACTANASE A"/>
    <property type="match status" value="1"/>
</dbReference>
<keyword evidence="5 6" id="KW-0326">Glycosidase</keyword>
<evidence type="ECO:0000256" key="5">
    <source>
        <dbReference type="ARBA" id="ARBA00023295"/>
    </source>
</evidence>
<dbReference type="Gene3D" id="3.20.20.80">
    <property type="entry name" value="Glycosidases"/>
    <property type="match status" value="1"/>
</dbReference>
<dbReference type="Pfam" id="PF07745">
    <property type="entry name" value="Glyco_hydro_53"/>
    <property type="match status" value="1"/>
</dbReference>
<dbReference type="InterPro" id="IPR011683">
    <property type="entry name" value="Glyco_hydro_53"/>
</dbReference>
<comment type="similarity">
    <text evidence="2 6">Belongs to the glycosyl hydrolase 53 family.</text>
</comment>
<dbReference type="EMBL" id="BAVZ01000001">
    <property type="protein sequence ID" value="GAF06423.1"/>
    <property type="molecule type" value="Genomic_DNA"/>
</dbReference>
<keyword evidence="8" id="KW-1185">Reference proteome</keyword>
<dbReference type="EC" id="3.2.1.89" evidence="3 6"/>
<reference evidence="7 8" key="1">
    <citation type="journal article" date="2014" name="Genome Announc.">
        <title>Draft Genome Sequence of Paenibacillus pini JCM 16418T, Isolated from the Rhizosphere of Pine Tree.</title>
        <authorList>
            <person name="Yuki M."/>
            <person name="Oshima K."/>
            <person name="Suda W."/>
            <person name="Oshida Y."/>
            <person name="Kitamura K."/>
            <person name="Iida Y."/>
            <person name="Hattori M."/>
            <person name="Ohkuma M."/>
        </authorList>
    </citation>
    <scope>NUCLEOTIDE SEQUENCE [LARGE SCALE GENOMIC DNA]</scope>
    <source>
        <strain evidence="7 8">JCM 16418</strain>
    </source>
</reference>
<accession>W7YFW2</accession>
<dbReference type="GO" id="GO:0015926">
    <property type="term" value="F:glucosidase activity"/>
    <property type="evidence" value="ECO:0007669"/>
    <property type="project" value="InterPro"/>
</dbReference>
<dbReference type="STRING" id="1236976.JCM16418_378"/>
<organism evidence="7 8">
    <name type="scientific">Paenibacillus pini JCM 16418</name>
    <dbReference type="NCBI Taxonomy" id="1236976"/>
    <lineage>
        <taxon>Bacteria</taxon>
        <taxon>Bacillati</taxon>
        <taxon>Bacillota</taxon>
        <taxon>Bacilli</taxon>
        <taxon>Bacillales</taxon>
        <taxon>Paenibacillaceae</taxon>
        <taxon>Paenibacillus</taxon>
    </lineage>
</organism>
<keyword evidence="4 6" id="KW-0378">Hydrolase</keyword>